<comment type="caution">
    <text evidence="2">The sequence shown here is derived from an EMBL/GenBank/DDBJ whole genome shotgun (WGS) entry which is preliminary data.</text>
</comment>
<evidence type="ECO:0000256" key="1">
    <source>
        <dbReference type="SAM" id="MobiDB-lite"/>
    </source>
</evidence>
<protein>
    <submittedName>
        <fullName evidence="2">Uncharacterized protein</fullName>
    </submittedName>
</protein>
<dbReference type="STRING" id="989370.AOQ71_31635"/>
<feature type="region of interest" description="Disordered" evidence="1">
    <location>
        <begin position="292"/>
        <end position="313"/>
    </location>
</feature>
<feature type="compositionally biased region" description="Pro residues" evidence="1">
    <location>
        <begin position="297"/>
        <end position="313"/>
    </location>
</feature>
<reference evidence="2 3" key="1">
    <citation type="submission" date="2015-09" db="EMBL/GenBank/DDBJ databases">
        <title>Draft Genome Sequence of Bradyrhizobium manausense Strain BR 3351T, a Novel Symbiotic Nitrogen-Fixing Alphaproteobacterium Isolated from Brazilian Amazon Rain Forest.</title>
        <authorList>
            <person name="De Araujo J.L."/>
            <person name="Zilli J.E."/>
        </authorList>
    </citation>
    <scope>NUCLEOTIDE SEQUENCE [LARGE SCALE GENOMIC DNA]</scope>
    <source>
        <strain evidence="2 3">BR3351</strain>
    </source>
</reference>
<evidence type="ECO:0000313" key="3">
    <source>
        <dbReference type="Proteomes" id="UP000051936"/>
    </source>
</evidence>
<accession>A0A0R3D7A3</accession>
<proteinExistence type="predicted"/>
<name>A0A0R3D7A3_9BRAD</name>
<evidence type="ECO:0000313" key="2">
    <source>
        <dbReference type="EMBL" id="KRQ03282.1"/>
    </source>
</evidence>
<keyword evidence="3" id="KW-1185">Reference proteome</keyword>
<dbReference type="AlphaFoldDB" id="A0A0R3D7A3"/>
<organism evidence="2 3">
    <name type="scientific">Bradyrhizobium manausense</name>
    <dbReference type="NCBI Taxonomy" id="989370"/>
    <lineage>
        <taxon>Bacteria</taxon>
        <taxon>Pseudomonadati</taxon>
        <taxon>Pseudomonadota</taxon>
        <taxon>Alphaproteobacteria</taxon>
        <taxon>Hyphomicrobiales</taxon>
        <taxon>Nitrobacteraceae</taxon>
        <taxon>Bradyrhizobium</taxon>
    </lineage>
</organism>
<gene>
    <name evidence="2" type="ORF">AOQ71_31635</name>
</gene>
<sequence length="313" mass="33766">MNEIDAMHKMTGGRHAVALQFGVTSRGRPAKLDKTRREEIAAAMARREVTGESAEAIAERFGVSARYVFKLAKPKRPAAPPVTVSSPETSLRQRIKQLRPRKGPGAEIVTDEGERITVTQRAKDVLNAKYAALADGWRTLHADREAAKAEITAERAALHAEITAGREANAKREAELNDAAKSLAAELNAREAAIQEFISRHRVRIAKANGPFLPVSWSMPTPRLAYSIACGPRQPKPVKPQRLPWEAPTASEAGAELFRAMLRGQALPADAVATVRAAVAQLSEFAAVLQPANSATGPPPAEPLPPLLPDLNF</sequence>
<dbReference type="Proteomes" id="UP000051936">
    <property type="component" value="Unassembled WGS sequence"/>
</dbReference>
<dbReference type="EMBL" id="LJYG01000108">
    <property type="protein sequence ID" value="KRQ03282.1"/>
    <property type="molecule type" value="Genomic_DNA"/>
</dbReference>
<dbReference type="RefSeq" id="WP_057755368.1">
    <property type="nucleotide sequence ID" value="NZ_LJYG01000108.1"/>
</dbReference>